<name>A0ABW3PN04_9LACO</name>
<dbReference type="EMBL" id="JBHTLH010000011">
    <property type="protein sequence ID" value="MFD1124651.1"/>
    <property type="molecule type" value="Genomic_DNA"/>
</dbReference>
<proteinExistence type="predicted"/>
<keyword evidence="2" id="KW-1185">Reference proteome</keyword>
<comment type="caution">
    <text evidence="1">The sequence shown here is derived from an EMBL/GenBank/DDBJ whole genome shotgun (WGS) entry which is preliminary data.</text>
</comment>
<sequence length="292" mass="33062">MSQSFSNDHFTNLPDNIADLATGLAIRLTEFQKRLAPPQGKQVRSQEESALPGNVLFYVPELHMDDAQYQGHGFLPHLVKKSFLDIDVGFVPVRQELTVRHAKMAGHFTYEDVHIDLFNRVHHPDYIIGGYEINGHRLRGVIIPIPEIKTSSVFVRIDEHWHIANETNSYAVATFHRYFLVTGVTTGPDSFPLVAIVNRDLSMMGPAWTRLLQKASTLGYRTQSGKALLANPQYYEHLGMFTNYQGALQFGVGLESQKEKHQRSALQKYNLNVLGNQGNWQQAPLLKLEKLV</sequence>
<reference evidence="2" key="1">
    <citation type="journal article" date="2019" name="Int. J. Syst. Evol. Microbiol.">
        <title>The Global Catalogue of Microorganisms (GCM) 10K type strain sequencing project: providing services to taxonomists for standard genome sequencing and annotation.</title>
        <authorList>
            <consortium name="The Broad Institute Genomics Platform"/>
            <consortium name="The Broad Institute Genome Sequencing Center for Infectious Disease"/>
            <person name="Wu L."/>
            <person name="Ma J."/>
        </authorList>
    </citation>
    <scope>NUCLEOTIDE SEQUENCE [LARGE SCALE GENOMIC DNA]</scope>
    <source>
        <strain evidence="2">CCUG 71848</strain>
    </source>
</reference>
<accession>A0ABW3PN04</accession>
<dbReference type="RefSeq" id="WP_121978402.1">
    <property type="nucleotide sequence ID" value="NZ_JBHTLH010000011.1"/>
</dbReference>
<evidence type="ECO:0000313" key="1">
    <source>
        <dbReference type="EMBL" id="MFD1124651.1"/>
    </source>
</evidence>
<evidence type="ECO:0000313" key="2">
    <source>
        <dbReference type="Proteomes" id="UP001597156"/>
    </source>
</evidence>
<organism evidence="1 2">
    <name type="scientific">Lentilactobacillus raoultii</name>
    <dbReference type="NCBI Taxonomy" id="1987503"/>
    <lineage>
        <taxon>Bacteria</taxon>
        <taxon>Bacillati</taxon>
        <taxon>Bacillota</taxon>
        <taxon>Bacilli</taxon>
        <taxon>Lactobacillales</taxon>
        <taxon>Lactobacillaceae</taxon>
        <taxon>Lentilactobacillus</taxon>
    </lineage>
</organism>
<protein>
    <submittedName>
        <fullName evidence="1">Uncharacterized protein</fullName>
    </submittedName>
</protein>
<dbReference type="Proteomes" id="UP001597156">
    <property type="component" value="Unassembled WGS sequence"/>
</dbReference>
<gene>
    <name evidence="1" type="ORF">ACFQ22_04645</name>
</gene>